<gene>
    <name evidence="2" type="ORF">B7C42_04412</name>
</gene>
<dbReference type="RefSeq" id="WP_189594981.1">
    <property type="nucleotide sequence ID" value="NZ_NGAF01000009.1"/>
</dbReference>
<evidence type="ECO:0000313" key="3">
    <source>
        <dbReference type="Proteomes" id="UP000215506"/>
    </source>
</evidence>
<dbReference type="AlphaFoldDB" id="A0A231H3X4"/>
<feature type="chain" id="PRO_5013325509" description="Lipoprotein LppU" evidence="1">
    <location>
        <begin position="32"/>
        <end position="185"/>
    </location>
</feature>
<proteinExistence type="predicted"/>
<organism evidence="2 3">
    <name type="scientific">Nocardia cerradoensis</name>
    <dbReference type="NCBI Taxonomy" id="85688"/>
    <lineage>
        <taxon>Bacteria</taxon>
        <taxon>Bacillati</taxon>
        <taxon>Actinomycetota</taxon>
        <taxon>Actinomycetes</taxon>
        <taxon>Mycobacteriales</taxon>
        <taxon>Nocardiaceae</taxon>
        <taxon>Nocardia</taxon>
    </lineage>
</organism>
<keyword evidence="1" id="KW-0732">Signal</keyword>
<protein>
    <recommendedName>
        <fullName evidence="4">Lipoprotein LppU</fullName>
    </recommendedName>
</protein>
<dbReference type="EMBL" id="NGAF01000009">
    <property type="protein sequence ID" value="OXR43544.1"/>
    <property type="molecule type" value="Genomic_DNA"/>
</dbReference>
<accession>A0A231H3X4</accession>
<reference evidence="2 3" key="1">
    <citation type="submission" date="2017-07" db="EMBL/GenBank/DDBJ databases">
        <title>First draft Genome Sequence of Nocardia cerradoensis isolated from human infection.</title>
        <authorList>
            <person name="Carrasco G."/>
        </authorList>
    </citation>
    <scope>NUCLEOTIDE SEQUENCE [LARGE SCALE GENOMIC DNA]</scope>
    <source>
        <strain evidence="2 3">CNM20130759</strain>
    </source>
</reference>
<keyword evidence="3" id="KW-1185">Reference proteome</keyword>
<evidence type="ECO:0000313" key="2">
    <source>
        <dbReference type="EMBL" id="OXR43544.1"/>
    </source>
</evidence>
<comment type="caution">
    <text evidence="2">The sequence shown here is derived from an EMBL/GenBank/DDBJ whole genome shotgun (WGS) entry which is preliminary data.</text>
</comment>
<evidence type="ECO:0008006" key="4">
    <source>
        <dbReference type="Google" id="ProtNLM"/>
    </source>
</evidence>
<dbReference type="PROSITE" id="PS51257">
    <property type="entry name" value="PROKAR_LIPOPROTEIN"/>
    <property type="match status" value="1"/>
</dbReference>
<name>A0A231H3X4_9NOCA</name>
<sequence>MRFNSATARAALRLAPAIVAAVTLATTGCSAVEKGVDKGVQVAKDHNKSDTARAKVGDCINVINASAVDSDTEPVACASDKAVYKVAQVHNDKVDCGADFTSYEETLNGGTLAYLCLAPNFKAGLCYADSPLSGYKYADCTSSEASFRVVQRIDGQSDDTLCGPESDSVITLSDPQTTFCLAQPK</sequence>
<evidence type="ECO:0000256" key="1">
    <source>
        <dbReference type="SAM" id="SignalP"/>
    </source>
</evidence>
<dbReference type="Proteomes" id="UP000215506">
    <property type="component" value="Unassembled WGS sequence"/>
</dbReference>
<feature type="signal peptide" evidence="1">
    <location>
        <begin position="1"/>
        <end position="31"/>
    </location>
</feature>